<geneLocation type="plasmid" evidence="3">
    <name>pDESSD</name>
</geneLocation>
<dbReference type="EMBL" id="CP003986">
    <property type="protein sequence ID" value="AGF80119.1"/>
    <property type="molecule type" value="Genomic_DNA"/>
</dbReference>
<dbReference type="KEGG" id="dsf:UWK_03610"/>
<dbReference type="OrthoDB" id="10016639at2"/>
<name>M1NKK5_DESSD</name>
<evidence type="ECO:0000313" key="3">
    <source>
        <dbReference type="Proteomes" id="UP000011721"/>
    </source>
</evidence>
<sequence length="76" mass="8599">MMVYDVLFKRGENEGKGIWMKCGIVLQKPNGKMSLKLDTVPVGGDFDGWMVISERRQNNSEQDNVPEIPQGQDVPF</sequence>
<evidence type="ECO:0000313" key="2">
    <source>
        <dbReference type="EMBL" id="AGF80119.1"/>
    </source>
</evidence>
<protein>
    <submittedName>
        <fullName evidence="2">Uncharacterized protein</fullName>
    </submittedName>
</protein>
<evidence type="ECO:0000256" key="1">
    <source>
        <dbReference type="SAM" id="MobiDB-lite"/>
    </source>
</evidence>
<dbReference type="RefSeq" id="WP_015405801.1">
    <property type="nucleotide sequence ID" value="NC_020305.1"/>
</dbReference>
<proteinExistence type="predicted"/>
<gene>
    <name evidence="2" type="ordered locus">UWK_03610</name>
</gene>
<reference evidence="3" key="1">
    <citation type="journal article" date="2013" name="Stand. Genomic Sci.">
        <title>Complete genome sequence of Desulfocapsa sulfexigens, a marine deltaproteobacterium specialized in disproportionating inorganic sulfur compounds.</title>
        <authorList>
            <person name="Finster K.W."/>
            <person name="Kjeldsen K.U."/>
            <person name="Kube M."/>
            <person name="Reinhardt R."/>
            <person name="Mussmann M."/>
            <person name="Amann R."/>
            <person name="Schreiber L."/>
        </authorList>
    </citation>
    <scope>NUCLEOTIDE SEQUENCE [LARGE SCALE GENOMIC DNA]</scope>
    <source>
        <strain evidence="3">DSM 10523 / SB164P1</strain>
        <plasmid evidence="3">pDESSD</plasmid>
    </source>
</reference>
<accession>M1NKK5</accession>
<keyword evidence="3" id="KW-1185">Reference proteome</keyword>
<dbReference type="Proteomes" id="UP000011721">
    <property type="component" value="Plasmid unnamed"/>
</dbReference>
<dbReference type="HOGENOM" id="CLU_2648630_0_0_7"/>
<feature type="region of interest" description="Disordered" evidence="1">
    <location>
        <begin position="55"/>
        <end position="76"/>
    </location>
</feature>
<keyword evidence="2" id="KW-0614">Plasmid</keyword>
<dbReference type="AlphaFoldDB" id="M1NKK5"/>
<organism evidence="2 3">
    <name type="scientific">Desulfocapsa sulfexigens (strain DSM 10523 / SB164P1)</name>
    <dbReference type="NCBI Taxonomy" id="1167006"/>
    <lineage>
        <taxon>Bacteria</taxon>
        <taxon>Pseudomonadati</taxon>
        <taxon>Thermodesulfobacteriota</taxon>
        <taxon>Desulfobulbia</taxon>
        <taxon>Desulfobulbales</taxon>
        <taxon>Desulfocapsaceae</taxon>
        <taxon>Desulfocapsa</taxon>
    </lineage>
</organism>